<keyword evidence="1" id="KW-0812">Transmembrane</keyword>
<dbReference type="Proteomes" id="UP000062768">
    <property type="component" value="Chromosome I"/>
</dbReference>
<keyword evidence="1" id="KW-1133">Transmembrane helix</keyword>
<reference evidence="2" key="1">
    <citation type="submission" date="2013-12" db="EMBL/GenBank/DDBJ databases">
        <title>The complete genome sequence of Methanobacterium sp. BRM9.</title>
        <authorList>
            <consortium name="Pastoral Greenhouse Gas Research Consortium"/>
            <person name="Kelly W.J."/>
            <person name="Leahy S.C."/>
            <person name="Perry R."/>
            <person name="Li D."/>
            <person name="Altermann E."/>
            <person name="Lambie S.C."/>
            <person name="Attwood G.T."/>
        </authorList>
    </citation>
    <scope>NUCLEOTIDE SEQUENCE [LARGE SCALE GENOMIC DNA]</scope>
    <source>
        <strain evidence="2">BRM9</strain>
    </source>
</reference>
<dbReference type="GeneID" id="26740595"/>
<reference evidence="4" key="3">
    <citation type="submission" date="2020-10" db="EMBL/GenBank/DDBJ databases">
        <title>Dehalococcoides mccartyi of a TCE/Cr reducing biochatode.</title>
        <authorList>
            <person name="Matturro B."/>
        </authorList>
    </citation>
    <scope>NUCLEOTIDE SEQUENCE</scope>
    <source>
        <strain evidence="4">Bin2</strain>
    </source>
</reference>
<gene>
    <name evidence="2" type="ORF">BRM9_2326</name>
    <name evidence="4" type="ORF">ISP06_06525</name>
    <name evidence="3" type="ORF">MB9_2365</name>
</gene>
<evidence type="ECO:0000313" key="2">
    <source>
        <dbReference type="EMBL" id="AIS33126.1"/>
    </source>
</evidence>
<dbReference type="Proteomes" id="UP000606900">
    <property type="component" value="Unassembled WGS sequence"/>
</dbReference>
<dbReference type="PATRIC" id="fig|2162.10.peg.2436"/>
<feature type="transmembrane region" description="Helical" evidence="1">
    <location>
        <begin position="149"/>
        <end position="169"/>
    </location>
</feature>
<reference evidence="3" key="2">
    <citation type="submission" date="2014-09" db="EMBL/GenBank/DDBJ databases">
        <authorList>
            <person name="Bishop-Lilly K.A."/>
            <person name="Broomall S.M."/>
            <person name="Chain P.S."/>
            <person name="Chertkov O."/>
            <person name="Coyne S.R."/>
            <person name="Daligault H.E."/>
            <person name="Davenport K.W."/>
            <person name="Erkkila T."/>
            <person name="Frey K.G."/>
            <person name="Gibbons H.S."/>
            <person name="Gu W."/>
            <person name="Jaissle J."/>
            <person name="Johnson S.L."/>
            <person name="Koroleva G.I."/>
            <person name="Ladner J.T."/>
            <person name="Lo C.-C."/>
            <person name="Minogue T.D."/>
            <person name="Munk C."/>
            <person name="Palacios G.F."/>
            <person name="Redden C.L."/>
            <person name="Rosenzweig C.N."/>
            <person name="Scholz M.B."/>
            <person name="Teshima H."/>
            <person name="Xu Y."/>
        </authorList>
    </citation>
    <scope>NUCLEOTIDE SEQUENCE</scope>
    <source>
        <strain evidence="3">Mb9</strain>
    </source>
</reference>
<evidence type="ECO:0000313" key="4">
    <source>
        <dbReference type="EMBL" id="MBF4475111.1"/>
    </source>
</evidence>
<dbReference type="EMBL" id="JADIIL010000023">
    <property type="protein sequence ID" value="MBF4475111.1"/>
    <property type="molecule type" value="Genomic_DNA"/>
</dbReference>
<protein>
    <submittedName>
        <fullName evidence="2">Uncharacterized protein</fullName>
    </submittedName>
</protein>
<sequence length="174" mass="19772">MHDSGGELPEINISEIGLQEARRVYDSEEKRTASLESKAASLFGLVTLVVSILIFILDNLLTTTTNPVIYEILIFNIFGIIITSLSLIWLVNALWIRKVEVPFIYNPNTIFAKCSQCEDILKEDLVDNYRLATPKLYEVNQMKAKSFHWGLLFLLSGFAISISSLLLFLCYNYL</sequence>
<name>A0A089ZEA4_METFO</name>
<dbReference type="EMBL" id="CP006933">
    <property type="protein sequence ID" value="AIS33126.1"/>
    <property type="molecule type" value="Genomic_DNA"/>
</dbReference>
<evidence type="ECO:0000256" key="1">
    <source>
        <dbReference type="SAM" id="Phobius"/>
    </source>
</evidence>
<evidence type="ECO:0000313" key="5">
    <source>
        <dbReference type="Proteomes" id="UP000029661"/>
    </source>
</evidence>
<dbReference type="EMBL" id="LN734822">
    <property type="protein sequence ID" value="CEL25976.1"/>
    <property type="molecule type" value="Genomic_DNA"/>
</dbReference>
<dbReference type="KEGG" id="mfc:BRM9_2326"/>
<dbReference type="RefSeq" id="WP_048085830.1">
    <property type="nucleotide sequence ID" value="NZ_CP006933.1"/>
</dbReference>
<keyword evidence="6" id="KW-1185">Reference proteome</keyword>
<dbReference type="AlphaFoldDB" id="A0A089ZEA4"/>
<feature type="transmembrane region" description="Helical" evidence="1">
    <location>
        <begin position="39"/>
        <end position="57"/>
    </location>
</feature>
<accession>A0A089ZEA4</accession>
<proteinExistence type="predicted"/>
<evidence type="ECO:0000313" key="3">
    <source>
        <dbReference type="EMBL" id="CEL25976.1"/>
    </source>
</evidence>
<feature type="transmembrane region" description="Helical" evidence="1">
    <location>
        <begin position="69"/>
        <end position="91"/>
    </location>
</feature>
<dbReference type="Proteomes" id="UP000029661">
    <property type="component" value="Chromosome"/>
</dbReference>
<keyword evidence="1" id="KW-0472">Membrane</keyword>
<organism evidence="2 5">
    <name type="scientific">Methanobacterium formicicum</name>
    <dbReference type="NCBI Taxonomy" id="2162"/>
    <lineage>
        <taxon>Archaea</taxon>
        <taxon>Methanobacteriati</taxon>
        <taxon>Methanobacteriota</taxon>
        <taxon>Methanomada group</taxon>
        <taxon>Methanobacteria</taxon>
        <taxon>Methanobacteriales</taxon>
        <taxon>Methanobacteriaceae</taxon>
        <taxon>Methanobacterium</taxon>
    </lineage>
</organism>
<evidence type="ECO:0000313" key="6">
    <source>
        <dbReference type="Proteomes" id="UP000062768"/>
    </source>
</evidence>